<dbReference type="Proteomes" id="UP001501570">
    <property type="component" value="Unassembled WGS sequence"/>
</dbReference>
<keyword evidence="3" id="KW-0804">Transcription</keyword>
<dbReference type="SMART" id="SM00866">
    <property type="entry name" value="UTRA"/>
    <property type="match status" value="1"/>
</dbReference>
<gene>
    <name evidence="5" type="ORF">GCM10023322_30110</name>
</gene>
<keyword evidence="1" id="KW-0805">Transcription regulation</keyword>
<keyword evidence="2" id="KW-0238">DNA-binding</keyword>
<dbReference type="PANTHER" id="PTHR44846:SF17">
    <property type="entry name" value="GNTR-FAMILY TRANSCRIPTIONAL REGULATOR"/>
    <property type="match status" value="1"/>
</dbReference>
<dbReference type="Gene3D" id="3.40.1410.10">
    <property type="entry name" value="Chorismate lyase-like"/>
    <property type="match status" value="1"/>
</dbReference>
<dbReference type="Gene3D" id="1.10.10.10">
    <property type="entry name" value="Winged helix-like DNA-binding domain superfamily/Winged helix DNA-binding domain"/>
    <property type="match status" value="1"/>
</dbReference>
<dbReference type="InterPro" id="IPR050679">
    <property type="entry name" value="Bact_HTH_transcr_reg"/>
</dbReference>
<accession>A0ABP9RSJ4</accession>
<dbReference type="InterPro" id="IPR036388">
    <property type="entry name" value="WH-like_DNA-bd_sf"/>
</dbReference>
<reference evidence="6" key="1">
    <citation type="journal article" date="2019" name="Int. J. Syst. Evol. Microbiol.">
        <title>The Global Catalogue of Microorganisms (GCM) 10K type strain sequencing project: providing services to taxonomists for standard genome sequencing and annotation.</title>
        <authorList>
            <consortium name="The Broad Institute Genomics Platform"/>
            <consortium name="The Broad Institute Genome Sequencing Center for Infectious Disease"/>
            <person name="Wu L."/>
            <person name="Ma J."/>
        </authorList>
    </citation>
    <scope>NUCLEOTIDE SEQUENCE [LARGE SCALE GENOMIC DNA]</scope>
    <source>
        <strain evidence="6">JCM 18304</strain>
    </source>
</reference>
<organism evidence="5 6">
    <name type="scientific">Rugosimonospora acidiphila</name>
    <dbReference type="NCBI Taxonomy" id="556531"/>
    <lineage>
        <taxon>Bacteria</taxon>
        <taxon>Bacillati</taxon>
        <taxon>Actinomycetota</taxon>
        <taxon>Actinomycetes</taxon>
        <taxon>Micromonosporales</taxon>
        <taxon>Micromonosporaceae</taxon>
        <taxon>Rugosimonospora</taxon>
    </lineage>
</organism>
<evidence type="ECO:0000313" key="5">
    <source>
        <dbReference type="EMBL" id="GAA5185649.1"/>
    </source>
</evidence>
<dbReference type="SUPFAM" id="SSF64288">
    <property type="entry name" value="Chorismate lyase-like"/>
    <property type="match status" value="1"/>
</dbReference>
<feature type="domain" description="HTH gntR-type" evidence="4">
    <location>
        <begin position="15"/>
        <end position="83"/>
    </location>
</feature>
<dbReference type="InterPro" id="IPR036390">
    <property type="entry name" value="WH_DNA-bd_sf"/>
</dbReference>
<dbReference type="InterPro" id="IPR028978">
    <property type="entry name" value="Chorismate_lyase_/UTRA_dom_sf"/>
</dbReference>
<evidence type="ECO:0000313" key="6">
    <source>
        <dbReference type="Proteomes" id="UP001501570"/>
    </source>
</evidence>
<evidence type="ECO:0000256" key="3">
    <source>
        <dbReference type="ARBA" id="ARBA00023163"/>
    </source>
</evidence>
<dbReference type="PRINTS" id="PR00035">
    <property type="entry name" value="HTHGNTR"/>
</dbReference>
<dbReference type="SMART" id="SM00345">
    <property type="entry name" value="HTH_GNTR"/>
    <property type="match status" value="1"/>
</dbReference>
<dbReference type="RefSeq" id="WP_345630013.1">
    <property type="nucleotide sequence ID" value="NZ_BAABJQ010000007.1"/>
</dbReference>
<evidence type="ECO:0000256" key="1">
    <source>
        <dbReference type="ARBA" id="ARBA00023015"/>
    </source>
</evidence>
<proteinExistence type="predicted"/>
<dbReference type="PROSITE" id="PS50949">
    <property type="entry name" value="HTH_GNTR"/>
    <property type="match status" value="1"/>
</dbReference>
<dbReference type="InterPro" id="IPR011663">
    <property type="entry name" value="UTRA"/>
</dbReference>
<comment type="caution">
    <text evidence="5">The sequence shown here is derived from an EMBL/GenBank/DDBJ whole genome shotgun (WGS) entry which is preliminary data.</text>
</comment>
<evidence type="ECO:0000259" key="4">
    <source>
        <dbReference type="PROSITE" id="PS50949"/>
    </source>
</evidence>
<sequence>MTRPLRLKLDRSSPTPLYFQAARELERAIETGVLDAGQRLNNEVDLANQLGLSRPTLRRAIQELVDKGLLVRKRGVGTQVVHGHVKRSVALTSLYDDLSTSGAEPSTKVLLHELTPASAPVAEALAMTAGDEVVHLERLRFTRGEPLAILRNWLPPSLVTFTADDLADEGLYELLRNSGVHMRIARQRIGARAASTRESRLLNERRNACLLTMERVTYNDTGRAIEFGTHVYRAETYSFETTLINR</sequence>
<dbReference type="SUPFAM" id="SSF46785">
    <property type="entry name" value="Winged helix' DNA-binding domain"/>
    <property type="match status" value="1"/>
</dbReference>
<protein>
    <submittedName>
        <fullName evidence="5">Myo-inositol degradation transcriptional regulator</fullName>
    </submittedName>
</protein>
<dbReference type="PANTHER" id="PTHR44846">
    <property type="entry name" value="MANNOSYL-D-GLYCERATE TRANSPORT/METABOLISM SYSTEM REPRESSOR MNGR-RELATED"/>
    <property type="match status" value="1"/>
</dbReference>
<dbReference type="Pfam" id="PF00392">
    <property type="entry name" value="GntR"/>
    <property type="match status" value="1"/>
</dbReference>
<dbReference type="EMBL" id="BAABJQ010000007">
    <property type="protein sequence ID" value="GAA5185649.1"/>
    <property type="molecule type" value="Genomic_DNA"/>
</dbReference>
<name>A0ABP9RSJ4_9ACTN</name>
<dbReference type="InterPro" id="IPR000524">
    <property type="entry name" value="Tscrpt_reg_HTH_GntR"/>
</dbReference>
<dbReference type="CDD" id="cd07377">
    <property type="entry name" value="WHTH_GntR"/>
    <property type="match status" value="1"/>
</dbReference>
<dbReference type="Pfam" id="PF07702">
    <property type="entry name" value="UTRA"/>
    <property type="match status" value="1"/>
</dbReference>
<keyword evidence="6" id="KW-1185">Reference proteome</keyword>
<evidence type="ECO:0000256" key="2">
    <source>
        <dbReference type="ARBA" id="ARBA00023125"/>
    </source>
</evidence>